<dbReference type="SUPFAM" id="SSF55961">
    <property type="entry name" value="Bet v1-like"/>
    <property type="match status" value="1"/>
</dbReference>
<protein>
    <submittedName>
        <fullName evidence="1">Uncharacterized protein</fullName>
    </submittedName>
</protein>
<comment type="caution">
    <text evidence="1">The sequence shown here is derived from an EMBL/GenBank/DDBJ whole genome shotgun (WGS) entry which is preliminary data.</text>
</comment>
<accession>A0A9W7EMK7</accession>
<dbReference type="AlphaFoldDB" id="A0A9W7EMK7"/>
<organism evidence="1 2">
    <name type="scientific">Triparma laevis f. inornata</name>
    <dbReference type="NCBI Taxonomy" id="1714386"/>
    <lineage>
        <taxon>Eukaryota</taxon>
        <taxon>Sar</taxon>
        <taxon>Stramenopiles</taxon>
        <taxon>Ochrophyta</taxon>
        <taxon>Bolidophyceae</taxon>
        <taxon>Parmales</taxon>
        <taxon>Triparmaceae</taxon>
        <taxon>Triparma</taxon>
    </lineage>
</organism>
<dbReference type="InterPro" id="IPR023393">
    <property type="entry name" value="START-like_dom_sf"/>
</dbReference>
<sequence>MKEVVEISSKAKRVVGTVNDSMEKYLYRDEAGGAAAWGMTIVKMDVPVETLFTYIWLLDTYAKKVENEGSEILEVWKNLDGTRSLQYDISIGLPGGFQDRLFKIWTTWEKRVDEDGRRTFIIAFAPMEDYKGTSHKVAGSGKMVEATSKGVQIIKELNNNTCEWTMTQQADLKIGLPANRLDFIAKQQMGWCKVRCSEEATS</sequence>
<dbReference type="EMBL" id="BLQM01000338">
    <property type="protein sequence ID" value="GMH84047.1"/>
    <property type="molecule type" value="Genomic_DNA"/>
</dbReference>
<dbReference type="Gene3D" id="3.30.530.20">
    <property type="match status" value="1"/>
</dbReference>
<proteinExistence type="predicted"/>
<dbReference type="Proteomes" id="UP001162640">
    <property type="component" value="Unassembled WGS sequence"/>
</dbReference>
<name>A0A9W7EMK7_9STRA</name>
<evidence type="ECO:0000313" key="2">
    <source>
        <dbReference type="Proteomes" id="UP001162640"/>
    </source>
</evidence>
<evidence type="ECO:0000313" key="1">
    <source>
        <dbReference type="EMBL" id="GMH84047.1"/>
    </source>
</evidence>
<reference evidence="2" key="1">
    <citation type="journal article" date="2023" name="Commun. Biol.">
        <title>Genome analysis of Parmales, the sister group of diatoms, reveals the evolutionary specialization of diatoms from phago-mixotrophs to photoautotrophs.</title>
        <authorList>
            <person name="Ban H."/>
            <person name="Sato S."/>
            <person name="Yoshikawa S."/>
            <person name="Yamada K."/>
            <person name="Nakamura Y."/>
            <person name="Ichinomiya M."/>
            <person name="Sato N."/>
            <person name="Blanc-Mathieu R."/>
            <person name="Endo H."/>
            <person name="Kuwata A."/>
            <person name="Ogata H."/>
        </authorList>
    </citation>
    <scope>NUCLEOTIDE SEQUENCE [LARGE SCALE GENOMIC DNA]</scope>
</reference>
<gene>
    <name evidence="1" type="ORF">TL16_g09797</name>
</gene>